<protein>
    <submittedName>
        <fullName evidence="2">Uncharacterized protein</fullName>
    </submittedName>
</protein>
<name>A0ABQ9S276_9PEZI</name>
<proteinExistence type="predicted"/>
<accession>A0ABQ9S276</accession>
<keyword evidence="3" id="KW-1185">Reference proteome</keyword>
<evidence type="ECO:0000313" key="3">
    <source>
        <dbReference type="Proteomes" id="UP001241169"/>
    </source>
</evidence>
<evidence type="ECO:0000256" key="1">
    <source>
        <dbReference type="SAM" id="MobiDB-lite"/>
    </source>
</evidence>
<dbReference type="RefSeq" id="XP_060342748.1">
    <property type="nucleotide sequence ID" value="XM_060498687.1"/>
</dbReference>
<gene>
    <name evidence="2" type="ORF">CPAR01_14436</name>
</gene>
<comment type="caution">
    <text evidence="2">The sequence shown here is derived from an EMBL/GenBank/DDBJ whole genome shotgun (WGS) entry which is preliminary data.</text>
</comment>
<evidence type="ECO:0000313" key="2">
    <source>
        <dbReference type="EMBL" id="KAK1522893.1"/>
    </source>
</evidence>
<sequence>MLDFTGRRNLPSGEADTRPASLNDTLPTLGLAADIPVQQVMSTTTDLLYYKY</sequence>
<reference evidence="2 3" key="1">
    <citation type="submission" date="2016-10" db="EMBL/GenBank/DDBJ databases">
        <title>The genome sequence of Colletotrichum fioriniae PJ7.</title>
        <authorList>
            <person name="Baroncelli R."/>
        </authorList>
    </citation>
    <scope>NUCLEOTIDE SEQUENCE [LARGE SCALE GENOMIC DNA]</scope>
    <source>
        <strain evidence="2 3">IMI 384185</strain>
    </source>
</reference>
<organism evidence="2 3">
    <name type="scientific">Colletotrichum paranaense</name>
    <dbReference type="NCBI Taxonomy" id="1914294"/>
    <lineage>
        <taxon>Eukaryota</taxon>
        <taxon>Fungi</taxon>
        <taxon>Dikarya</taxon>
        <taxon>Ascomycota</taxon>
        <taxon>Pezizomycotina</taxon>
        <taxon>Sordariomycetes</taxon>
        <taxon>Hypocreomycetidae</taxon>
        <taxon>Glomerellales</taxon>
        <taxon>Glomerellaceae</taxon>
        <taxon>Colletotrichum</taxon>
        <taxon>Colletotrichum acutatum species complex</taxon>
    </lineage>
</organism>
<dbReference type="EMBL" id="MOPA01000015">
    <property type="protein sequence ID" value="KAK1522893.1"/>
    <property type="molecule type" value="Genomic_DNA"/>
</dbReference>
<dbReference type="Proteomes" id="UP001241169">
    <property type="component" value="Unassembled WGS sequence"/>
</dbReference>
<feature type="region of interest" description="Disordered" evidence="1">
    <location>
        <begin position="1"/>
        <end position="23"/>
    </location>
</feature>
<dbReference type="GeneID" id="85382586"/>